<keyword evidence="3" id="KW-1185">Reference proteome</keyword>
<protein>
    <submittedName>
        <fullName evidence="2">Uncharacterized protein</fullName>
    </submittedName>
</protein>
<evidence type="ECO:0000313" key="2">
    <source>
        <dbReference type="EMBL" id="NKX86842.1"/>
    </source>
</evidence>
<evidence type="ECO:0000256" key="1">
    <source>
        <dbReference type="SAM" id="Phobius"/>
    </source>
</evidence>
<keyword evidence="1" id="KW-1133">Transmembrane helix</keyword>
<sequence>MSRNSRRAALSSCHRLAFALFWVLGAVCVLASSNARLTSFGLGLMAPGGGLAYYGHWPELVALTALLVWLAGRGEWSVCAYIWFAIAAVSLSHSPHPGHLWQAATWVIPVVSVVPGLVWVGWVARRARTAGFDHSVGQGSSK</sequence>
<evidence type="ECO:0000313" key="3">
    <source>
        <dbReference type="Proteomes" id="UP000572007"/>
    </source>
</evidence>
<proteinExistence type="predicted"/>
<reference evidence="2 3" key="1">
    <citation type="submission" date="2020-04" db="EMBL/GenBank/DDBJ databases">
        <title>MicrobeNet Type strains.</title>
        <authorList>
            <person name="Nicholson A.C."/>
        </authorList>
    </citation>
    <scope>NUCLEOTIDE SEQUENCE [LARGE SCALE GENOMIC DNA]</scope>
    <source>
        <strain evidence="2 3">DSM 44960</strain>
    </source>
</reference>
<comment type="caution">
    <text evidence="2">The sequence shown here is derived from an EMBL/GenBank/DDBJ whole genome shotgun (WGS) entry which is preliminary data.</text>
</comment>
<feature type="transmembrane region" description="Helical" evidence="1">
    <location>
        <begin position="78"/>
        <end position="94"/>
    </location>
</feature>
<accession>A0A846W121</accession>
<name>A0A846W121_9NOCA</name>
<organism evidence="2 3">
    <name type="scientific">Nocardia coubleae</name>
    <dbReference type="NCBI Taxonomy" id="356147"/>
    <lineage>
        <taxon>Bacteria</taxon>
        <taxon>Bacillati</taxon>
        <taxon>Actinomycetota</taxon>
        <taxon>Actinomycetes</taxon>
        <taxon>Mycobacteriales</taxon>
        <taxon>Nocardiaceae</taxon>
        <taxon>Nocardia</taxon>
    </lineage>
</organism>
<keyword evidence="1" id="KW-0472">Membrane</keyword>
<feature type="transmembrane region" description="Helical" evidence="1">
    <location>
        <begin position="100"/>
        <end position="124"/>
    </location>
</feature>
<dbReference type="Proteomes" id="UP000572007">
    <property type="component" value="Unassembled WGS sequence"/>
</dbReference>
<dbReference type="RefSeq" id="WP_157104899.1">
    <property type="nucleotide sequence ID" value="NZ_JAAXOM010000001.1"/>
</dbReference>
<feature type="transmembrane region" description="Helical" evidence="1">
    <location>
        <begin position="51"/>
        <end position="71"/>
    </location>
</feature>
<keyword evidence="1" id="KW-0812">Transmembrane</keyword>
<dbReference type="EMBL" id="JAAXOM010000001">
    <property type="protein sequence ID" value="NKX86842.1"/>
    <property type="molecule type" value="Genomic_DNA"/>
</dbReference>
<dbReference type="AlphaFoldDB" id="A0A846W121"/>
<gene>
    <name evidence="2" type="ORF">HGA10_05880</name>
</gene>